<evidence type="ECO:0000313" key="7">
    <source>
        <dbReference type="Proteomes" id="UP000053119"/>
    </source>
</evidence>
<dbReference type="PIRSF" id="PIRSF000862">
    <property type="entry name" value="Steryl_ester_lip"/>
    <property type="match status" value="1"/>
</dbReference>
<dbReference type="InterPro" id="IPR006693">
    <property type="entry name" value="AB_hydrolase_lipase"/>
</dbReference>
<dbReference type="Proteomes" id="UP000053119">
    <property type="component" value="Unassembled WGS sequence"/>
</dbReference>
<reference evidence="6 7" key="1">
    <citation type="submission" date="2014-04" db="EMBL/GenBank/DDBJ databases">
        <title>Genome evolution of avian class.</title>
        <authorList>
            <person name="Zhang G."/>
            <person name="Li C."/>
        </authorList>
    </citation>
    <scope>NUCLEOTIDE SEQUENCE [LARGE SCALE GENOMIC DNA]</scope>
    <source>
        <strain evidence="6">BGI_Z169</strain>
    </source>
</reference>
<proteinExistence type="inferred from homology"/>
<dbReference type="InterPro" id="IPR029058">
    <property type="entry name" value="AB_hydrolase_fold"/>
</dbReference>
<dbReference type="STRING" id="188379.A0A091J4Z9"/>
<keyword evidence="4" id="KW-0732">Signal</keyword>
<feature type="non-terminal residue" evidence="6">
    <location>
        <position position="1"/>
    </location>
</feature>
<evidence type="ECO:0000256" key="4">
    <source>
        <dbReference type="SAM" id="SignalP"/>
    </source>
</evidence>
<sequence>TIMWLFVSIACLMCVGKNSDASPELSLNIGGIVHYYGYPYEEHEVVTDDGYYLTMQRIPHSRDDPGSTATSHEAEAQGSSMTCPPPKPVVLLQHGLMLEGSSWVINLPNSSLGFILADAGYDVWIGNSWGNSWSRKHKKFDFHHQEYSAYSFHEMAMYDLPATVNYILQKTGQEQLYYVGYSQGTTTGFIAFSSIPELDRKIKMFFALGPATNSSNMKTPLARVLDLPEGLAKFILGFIMAFNKGKTLHQAISSLCSYPIFKSFCSLVFYLPGGPSNSFNVCIFLMVPSNAWIINTALPLSQLYQTGEFQWYDYGSDNILHYNQTTPPFYELENMKAPLAVWYGGSDWISDPEDVNITLTRITNVAYKKYIPEFTHFDFLWSTQVYEQVYKKILELMQKSA</sequence>
<dbReference type="FunFam" id="3.40.50.1820:FF:000012">
    <property type="entry name" value="Lipase"/>
    <property type="match status" value="1"/>
</dbReference>
<keyword evidence="6" id="KW-0378">Hydrolase</keyword>
<dbReference type="Pfam" id="PF04083">
    <property type="entry name" value="Abhydro_lipase"/>
    <property type="match status" value="1"/>
</dbReference>
<dbReference type="AlphaFoldDB" id="A0A091J4Z9"/>
<dbReference type="PANTHER" id="PTHR11005">
    <property type="entry name" value="LYSOSOMAL ACID LIPASE-RELATED"/>
    <property type="match status" value="1"/>
</dbReference>
<dbReference type="Gene3D" id="3.40.50.1820">
    <property type="entry name" value="alpha/beta hydrolase"/>
    <property type="match status" value="1"/>
</dbReference>
<evidence type="ECO:0000313" key="6">
    <source>
        <dbReference type="EMBL" id="KFP14878.1"/>
    </source>
</evidence>
<feature type="region of interest" description="Disordered" evidence="3">
    <location>
        <begin position="61"/>
        <end position="83"/>
    </location>
</feature>
<dbReference type="SUPFAM" id="SSF53474">
    <property type="entry name" value="alpha/beta-Hydrolases"/>
    <property type="match status" value="1"/>
</dbReference>
<name>A0A091J4Z9_EGRGA</name>
<dbReference type="EMBL" id="KK501441">
    <property type="protein sequence ID" value="KFP14878.1"/>
    <property type="molecule type" value="Genomic_DNA"/>
</dbReference>
<evidence type="ECO:0000256" key="1">
    <source>
        <dbReference type="ARBA" id="ARBA00010701"/>
    </source>
</evidence>
<dbReference type="GO" id="GO:0016788">
    <property type="term" value="F:hydrolase activity, acting on ester bonds"/>
    <property type="evidence" value="ECO:0007669"/>
    <property type="project" value="InterPro"/>
</dbReference>
<feature type="active site" description="Charge relay system" evidence="2">
    <location>
        <position position="347"/>
    </location>
</feature>
<dbReference type="GO" id="GO:0006629">
    <property type="term" value="P:lipid metabolic process"/>
    <property type="evidence" value="ECO:0007669"/>
    <property type="project" value="InterPro"/>
</dbReference>
<accession>A0A091J4Z9</accession>
<feature type="active site" description="Nucleophile" evidence="2">
    <location>
        <position position="182"/>
    </location>
</feature>
<feature type="active site" description="Charge relay system" evidence="2">
    <location>
        <position position="376"/>
    </location>
</feature>
<comment type="similarity">
    <text evidence="1">Belongs to the AB hydrolase superfamily. Lipase family.</text>
</comment>
<feature type="chain" id="PRO_5001875334" evidence="4">
    <location>
        <begin position="22"/>
        <end position="401"/>
    </location>
</feature>
<evidence type="ECO:0000259" key="5">
    <source>
        <dbReference type="Pfam" id="PF04083"/>
    </source>
</evidence>
<feature type="domain" description="Partial AB-hydrolase lipase" evidence="5">
    <location>
        <begin position="32"/>
        <end position="107"/>
    </location>
</feature>
<feature type="non-terminal residue" evidence="6">
    <location>
        <position position="401"/>
    </location>
</feature>
<feature type="signal peptide" evidence="4">
    <location>
        <begin position="1"/>
        <end position="21"/>
    </location>
</feature>
<organism evidence="6 7">
    <name type="scientific">Egretta garzetta</name>
    <name type="common">Little egret</name>
    <dbReference type="NCBI Taxonomy" id="188379"/>
    <lineage>
        <taxon>Eukaryota</taxon>
        <taxon>Metazoa</taxon>
        <taxon>Chordata</taxon>
        <taxon>Craniata</taxon>
        <taxon>Vertebrata</taxon>
        <taxon>Euteleostomi</taxon>
        <taxon>Archelosauria</taxon>
        <taxon>Archosauria</taxon>
        <taxon>Dinosauria</taxon>
        <taxon>Saurischia</taxon>
        <taxon>Theropoda</taxon>
        <taxon>Coelurosauria</taxon>
        <taxon>Aves</taxon>
        <taxon>Neognathae</taxon>
        <taxon>Neoaves</taxon>
        <taxon>Aequornithes</taxon>
        <taxon>Pelecaniformes</taxon>
        <taxon>Ardeidae</taxon>
        <taxon>Egretta</taxon>
    </lineage>
</organism>
<evidence type="ECO:0000256" key="3">
    <source>
        <dbReference type="SAM" id="MobiDB-lite"/>
    </source>
</evidence>
<protein>
    <submittedName>
        <fullName evidence="6">Lysosomal acid lipase/cholesteryl ester hydrolase</fullName>
    </submittedName>
</protein>
<evidence type="ECO:0000256" key="2">
    <source>
        <dbReference type="PIRSR" id="PIRSR000862-1"/>
    </source>
</evidence>
<gene>
    <name evidence="6" type="ORF">Z169_05172</name>
</gene>
<keyword evidence="7" id="KW-1185">Reference proteome</keyword>
<feature type="compositionally biased region" description="Polar residues" evidence="3">
    <location>
        <begin position="67"/>
        <end position="82"/>
    </location>
</feature>
<dbReference type="InterPro" id="IPR025483">
    <property type="entry name" value="Lipase_euk"/>
</dbReference>